<dbReference type="PANTHER" id="PTHR36834">
    <property type="entry name" value="MEMBRANE PROTEIN-RELATED"/>
    <property type="match status" value="1"/>
</dbReference>
<keyword evidence="2" id="KW-0812">Transmembrane</keyword>
<proteinExistence type="predicted"/>
<dbReference type="KEGG" id="prz:GZH47_09125"/>
<dbReference type="PANTHER" id="PTHR36834:SF1">
    <property type="entry name" value="INTEGRAL MEMBRANE PROTEIN"/>
    <property type="match status" value="1"/>
</dbReference>
<dbReference type="Pfam" id="PF04892">
    <property type="entry name" value="VanZ"/>
    <property type="match status" value="1"/>
</dbReference>
<feature type="compositionally biased region" description="Polar residues" evidence="1">
    <location>
        <begin position="174"/>
        <end position="191"/>
    </location>
</feature>
<evidence type="ECO:0000259" key="3">
    <source>
        <dbReference type="Pfam" id="PF04892"/>
    </source>
</evidence>
<feature type="transmembrane region" description="Helical" evidence="2">
    <location>
        <begin position="139"/>
        <end position="160"/>
    </location>
</feature>
<feature type="transmembrane region" description="Helical" evidence="2">
    <location>
        <begin position="7"/>
        <end position="29"/>
    </location>
</feature>
<accession>A0A6C0NXQ7</accession>
<keyword evidence="2" id="KW-0472">Membrane</keyword>
<feature type="domain" description="VanZ-like" evidence="3">
    <location>
        <begin position="17"/>
        <end position="155"/>
    </location>
</feature>
<dbReference type="RefSeq" id="WP_162639806.1">
    <property type="nucleotide sequence ID" value="NZ_CP048286.1"/>
</dbReference>
<organism evidence="4 5">
    <name type="scientific">Paenibacillus rhizovicinus</name>
    <dbReference type="NCBI Taxonomy" id="2704463"/>
    <lineage>
        <taxon>Bacteria</taxon>
        <taxon>Bacillati</taxon>
        <taxon>Bacillota</taxon>
        <taxon>Bacilli</taxon>
        <taxon>Bacillales</taxon>
        <taxon>Paenibacillaceae</taxon>
        <taxon>Paenibacillus</taxon>
    </lineage>
</organism>
<dbReference type="InterPro" id="IPR006976">
    <property type="entry name" value="VanZ-like"/>
</dbReference>
<keyword evidence="5" id="KW-1185">Reference proteome</keyword>
<feature type="transmembrane region" description="Helical" evidence="2">
    <location>
        <begin position="77"/>
        <end position="100"/>
    </location>
</feature>
<evidence type="ECO:0000313" key="5">
    <source>
        <dbReference type="Proteomes" id="UP000479114"/>
    </source>
</evidence>
<sequence>MFQHRRFNYFIISILLALYLFAVIKIIVFKFGSMDVSYLYRQLMQTLHHTDYLREKIHSGNLKPFHEIHRALRVRSLYELICLLGNVAIFMPLGSFVGLLSGKGGWPIFRTLLASFVFSLMLESAEAVFEIGIFDVDDLLLNTAGGLLGVIVFRLYAAFWDASHAGSPSKPNMAPTQAQAGHTTAILSGKG</sequence>
<evidence type="ECO:0000256" key="2">
    <source>
        <dbReference type="SAM" id="Phobius"/>
    </source>
</evidence>
<keyword evidence="2" id="KW-1133">Transmembrane helix</keyword>
<evidence type="ECO:0000256" key="1">
    <source>
        <dbReference type="SAM" id="MobiDB-lite"/>
    </source>
</evidence>
<dbReference type="Proteomes" id="UP000479114">
    <property type="component" value="Chromosome"/>
</dbReference>
<dbReference type="EMBL" id="CP048286">
    <property type="protein sequence ID" value="QHW30997.1"/>
    <property type="molecule type" value="Genomic_DNA"/>
</dbReference>
<reference evidence="4 5" key="1">
    <citation type="submission" date="2020-02" db="EMBL/GenBank/DDBJ databases">
        <title>Paenibacillus sp. nov., isolated from rhizosphere soil of tomato.</title>
        <authorList>
            <person name="Weon H.-Y."/>
            <person name="Lee S.A."/>
        </authorList>
    </citation>
    <scope>NUCLEOTIDE SEQUENCE [LARGE SCALE GENOMIC DNA]</scope>
    <source>
        <strain evidence="4 5">14171R-81</strain>
    </source>
</reference>
<feature type="region of interest" description="Disordered" evidence="1">
    <location>
        <begin position="170"/>
        <end position="191"/>
    </location>
</feature>
<evidence type="ECO:0000313" key="4">
    <source>
        <dbReference type="EMBL" id="QHW30997.1"/>
    </source>
</evidence>
<feature type="transmembrane region" description="Helical" evidence="2">
    <location>
        <begin position="112"/>
        <end position="133"/>
    </location>
</feature>
<name>A0A6C0NXQ7_9BACL</name>
<protein>
    <submittedName>
        <fullName evidence="4">VanZ family protein</fullName>
    </submittedName>
</protein>
<dbReference type="AlphaFoldDB" id="A0A6C0NXQ7"/>
<gene>
    <name evidence="4" type="ORF">GZH47_09125</name>
</gene>
<dbReference type="InterPro" id="IPR053150">
    <property type="entry name" value="Teicoplanin_resist-assoc"/>
</dbReference>